<evidence type="ECO:0000313" key="3">
    <source>
        <dbReference type="EMBL" id="KAG6517273.1"/>
    </source>
</evidence>
<keyword evidence="1" id="KW-0175">Coiled coil</keyword>
<protein>
    <submittedName>
        <fullName evidence="3">Uncharacterized protein</fullName>
    </submittedName>
</protein>
<feature type="coiled-coil region" evidence="1">
    <location>
        <begin position="16"/>
        <end position="57"/>
    </location>
</feature>
<reference evidence="3 4" key="1">
    <citation type="submission" date="2020-08" db="EMBL/GenBank/DDBJ databases">
        <title>Plant Genome Project.</title>
        <authorList>
            <person name="Zhang R.-G."/>
        </authorList>
    </citation>
    <scope>NUCLEOTIDE SEQUENCE [LARGE SCALE GENOMIC DNA]</scope>
    <source>
        <tissue evidence="3">Rhizome</tissue>
    </source>
</reference>
<comment type="caution">
    <text evidence="3">The sequence shown here is derived from an EMBL/GenBank/DDBJ whole genome shotgun (WGS) entry which is preliminary data.</text>
</comment>
<dbReference type="PANTHER" id="PTHR35480">
    <property type="entry name" value="MATERNAL EFFECT EMBRYO ARREST 22"/>
    <property type="match status" value="1"/>
</dbReference>
<gene>
    <name evidence="3" type="ORF">ZIOFF_020654</name>
</gene>
<accession>A0A8J5H0H8</accession>
<dbReference type="PANTHER" id="PTHR35480:SF1">
    <property type="entry name" value="MATERNAL EFFECT EMBRYO ARREST 22"/>
    <property type="match status" value="1"/>
</dbReference>
<feature type="compositionally biased region" description="Basic and acidic residues" evidence="2">
    <location>
        <begin position="693"/>
        <end position="705"/>
    </location>
</feature>
<sequence length="1590" mass="178280">MAADVALDFDASNPCCTKLKKKFQKLEASRNALRQAVHILEQQVDKLEGENAKLQKDGSVFLSYSVCQQHEDLEPGKKANEEEPGIILKLEKEIYDLKAEITAYHQQETKVHGKMPDVCISERDVEIKLLKEELVKEKERGDSEKKRAEVEKKKAAEGRKLLETEQRKAQEQRKLAETERKKAEELELSLVRLRTELTDAKTKITMEKKLFETEKRKAEEQRKLAVTEQKKAEELKPFLERLRTELTDIKTKLMTERAKTQELDKSIEAEKHKTMIEKNHADFERGKSKELSSSLEAQCIELREQKINVERMKQMLEDRNKKIEDLEKKLNKVMSNLGSAHDKKMKLVSSDEVGIIRSLKQQLKFEKKRVKYAKRMVKLEKAEKVVIVQQLHLVQQDFMQLSCHLKMLGDQLSHRNEGTHGFAKVSYSSPNCVTCLILEKHREAILCIKLAISCIWLMLDVFHVDGSGLKLNLRSALHSSQSDLLQGKLYKGSPSSPGSFRKCCHFDVSGGQCIRSIAGTQFALESVGRNSFGNKQQSSTVCSTSATCSDMMSLQGIDAVFLATRNTQDKRPVVEEYKVTDKVFFVNGKKREKQELLGLDNSFCYKDKHFHKDPLPSVSEGNKVSDSVEVHVGSKKRKKRDPGALDKSSCHKNTGFHKDPLTSVSEGKKATGNIVDVTGKKTRKQDPLTLDKSLSDKDKQFHIGKTELPTGRKLIRNPVGLPKPNSHAKNGIPKTSNNWRGQLAEIHDGMCGKFQGSLKNSKDKQETSCLQCSNPGQMHQSENNYPMVSCNANKSSSISLIMKEVNPSTREEDIGAISDNQADFVCSKNINLQDCMTLLMLDNEDDERRYMEAVERPVSPTLPEIRISNGGKDQSHCLVDSIFRKPISEVTCEPCCYFDVIDLEINSNKLELLTPNPPVPKDAIGVIHASEDSEPDSVLESQRDLNKNEIQPLVSKCTQGFVHTSEESEPNCALIVQRDLHNTEPLEKSVQKFDHGETMSLAVGKAFCDRVVTVAGQSLMSDDFLGAGKVDNNQVSNYNVVARSDSRVHLSASQEVQNPHGNTASLENTNWCCVVFSDCKDESISRIVQARNIVASQNFRSSQVDCSIVEVLQSLKSLSELQPEEKVCVFFSLMLGNISGRLRAYPESMMASNILQFAKSLSVEIDKVFSDATTCQLFLEVCKIDVLLDLLEDFIIKRRILMCKGVESEQSCSVLSSNFFHAKCGDMFVTQNAAKTNQLLATSIFCASICSMLDQIGFLVETSYKVLTHFKCDTSCNLLILHIFALVSGEKFFTMEKYSFLAIVLKSVISILEEGYETMPSGHLTSDVDISFSPCEQCPFSKEIACTEKITSSLMDILHDFAFSGNSSTSSIFPLSREPIAESSHGAEDSIHCSRVHDKSNQCESSCALFKHRCHADQTSSSTPERVTNYAPMKPLCYIIDVVSAIELFSLYMGWKWTSDNILPRILAMLKLCPSSEFSVAAVVLIGQLGRFGVDYGGYQEISVSQLRCNLSSLLKASLHGKNSLPNQLAIINALVNLLPLSFKEIVDRNHEHLVDAADQFQEIKVVKEWFAQLDKKMQVIVLNFSGHAV</sequence>
<evidence type="ECO:0000313" key="4">
    <source>
        <dbReference type="Proteomes" id="UP000734854"/>
    </source>
</evidence>
<dbReference type="CDD" id="cd22265">
    <property type="entry name" value="UDM1_RNF168"/>
    <property type="match status" value="1"/>
</dbReference>
<dbReference type="EMBL" id="JACMSC010000006">
    <property type="protein sequence ID" value="KAG6517273.1"/>
    <property type="molecule type" value="Genomic_DNA"/>
</dbReference>
<keyword evidence="4" id="KW-1185">Reference proteome</keyword>
<organism evidence="3 4">
    <name type="scientific">Zingiber officinale</name>
    <name type="common">Ginger</name>
    <name type="synonym">Amomum zingiber</name>
    <dbReference type="NCBI Taxonomy" id="94328"/>
    <lineage>
        <taxon>Eukaryota</taxon>
        <taxon>Viridiplantae</taxon>
        <taxon>Streptophyta</taxon>
        <taxon>Embryophyta</taxon>
        <taxon>Tracheophyta</taxon>
        <taxon>Spermatophyta</taxon>
        <taxon>Magnoliopsida</taxon>
        <taxon>Liliopsida</taxon>
        <taxon>Zingiberales</taxon>
        <taxon>Zingiberaceae</taxon>
        <taxon>Zingiber</taxon>
    </lineage>
</organism>
<feature type="region of interest" description="Disordered" evidence="2">
    <location>
        <begin position="138"/>
        <end position="179"/>
    </location>
</feature>
<proteinExistence type="predicted"/>
<feature type="coiled-coil region" evidence="1">
    <location>
        <begin position="299"/>
        <end position="376"/>
    </location>
</feature>
<feature type="region of interest" description="Disordered" evidence="2">
    <location>
        <begin position="615"/>
        <end position="736"/>
    </location>
</feature>
<evidence type="ECO:0000256" key="1">
    <source>
        <dbReference type="SAM" id="Coils"/>
    </source>
</evidence>
<name>A0A8J5H0H8_ZINOF</name>
<evidence type="ECO:0000256" key="2">
    <source>
        <dbReference type="SAM" id="MobiDB-lite"/>
    </source>
</evidence>
<dbReference type="Proteomes" id="UP000734854">
    <property type="component" value="Unassembled WGS sequence"/>
</dbReference>